<evidence type="ECO:0000313" key="4">
    <source>
        <dbReference type="EMBL" id="WRO22408.1"/>
    </source>
</evidence>
<accession>A0AAU0UT13</accession>
<dbReference type="NCBIfam" id="TIGR00369">
    <property type="entry name" value="unchar_dom_1"/>
    <property type="match status" value="1"/>
</dbReference>
<evidence type="ECO:0000313" key="5">
    <source>
        <dbReference type="Proteomes" id="UP001329915"/>
    </source>
</evidence>
<evidence type="ECO:0000259" key="3">
    <source>
        <dbReference type="Pfam" id="PF03061"/>
    </source>
</evidence>
<name>A0AAU0UT13_9FIRM</name>
<evidence type="ECO:0000256" key="1">
    <source>
        <dbReference type="ARBA" id="ARBA00008324"/>
    </source>
</evidence>
<feature type="domain" description="Thioesterase" evidence="3">
    <location>
        <begin position="49"/>
        <end position="123"/>
    </location>
</feature>
<comment type="similarity">
    <text evidence="1">Belongs to the thioesterase PaaI family.</text>
</comment>
<sequence>MDADRAYTYKKNIEEASLHKFLGLNIEKIENGEALLSMPVQGSTLNPAGSLHGGVVYLAADVAAFSAIGSILCEDEFAVTIDIHCSIYKGTRNGPILYKAKVAKRTRRLAFINVEVTDYDVNLIAEARVTKAITRPVPKVFQS</sequence>
<keyword evidence="2" id="KW-0378">Hydrolase</keyword>
<dbReference type="InterPro" id="IPR006683">
    <property type="entry name" value="Thioestr_dom"/>
</dbReference>
<organism evidence="4 5">
    <name type="scientific">Metallumcola ferriviriculae</name>
    <dbReference type="NCBI Taxonomy" id="3039180"/>
    <lineage>
        <taxon>Bacteria</taxon>
        <taxon>Bacillati</taxon>
        <taxon>Bacillota</taxon>
        <taxon>Clostridia</taxon>
        <taxon>Neomoorellales</taxon>
        <taxon>Desulfitibacteraceae</taxon>
        <taxon>Metallumcola</taxon>
    </lineage>
</organism>
<protein>
    <submittedName>
        <fullName evidence="4">PaaI family thioesterase</fullName>
    </submittedName>
</protein>
<dbReference type="InterPro" id="IPR003736">
    <property type="entry name" value="PAAI_dom"/>
</dbReference>
<dbReference type="PANTHER" id="PTHR21660:SF1">
    <property type="entry name" value="ACYL-COENZYME A THIOESTERASE 13"/>
    <property type="match status" value="1"/>
</dbReference>
<keyword evidence="5" id="KW-1185">Reference proteome</keyword>
<dbReference type="RefSeq" id="WP_366921821.1">
    <property type="nucleotide sequence ID" value="NZ_CP121694.1"/>
</dbReference>
<gene>
    <name evidence="4" type="ORF">MFMK1_002237</name>
</gene>
<dbReference type="Pfam" id="PF03061">
    <property type="entry name" value="4HBT"/>
    <property type="match status" value="1"/>
</dbReference>
<reference evidence="4 5" key="1">
    <citation type="submission" date="2023-04" db="EMBL/GenBank/DDBJ databases">
        <authorList>
            <person name="Hsu D."/>
        </authorList>
    </citation>
    <scope>NUCLEOTIDE SEQUENCE [LARGE SCALE GENOMIC DNA]</scope>
    <source>
        <strain evidence="4 5">MK1</strain>
    </source>
</reference>
<proteinExistence type="inferred from homology"/>
<dbReference type="InterPro" id="IPR039298">
    <property type="entry name" value="ACOT13"/>
</dbReference>
<dbReference type="GO" id="GO:0047617">
    <property type="term" value="F:fatty acyl-CoA hydrolase activity"/>
    <property type="evidence" value="ECO:0007669"/>
    <property type="project" value="InterPro"/>
</dbReference>
<dbReference type="PANTHER" id="PTHR21660">
    <property type="entry name" value="THIOESTERASE SUPERFAMILY MEMBER-RELATED"/>
    <property type="match status" value="1"/>
</dbReference>
<dbReference type="InterPro" id="IPR029069">
    <property type="entry name" value="HotDog_dom_sf"/>
</dbReference>
<dbReference type="SUPFAM" id="SSF54637">
    <property type="entry name" value="Thioesterase/thiol ester dehydrase-isomerase"/>
    <property type="match status" value="1"/>
</dbReference>
<dbReference type="KEGG" id="dbc:MFMK1_002237"/>
<dbReference type="CDD" id="cd03443">
    <property type="entry name" value="PaaI_thioesterase"/>
    <property type="match status" value="1"/>
</dbReference>
<dbReference type="EMBL" id="CP121694">
    <property type="protein sequence ID" value="WRO22408.1"/>
    <property type="molecule type" value="Genomic_DNA"/>
</dbReference>
<dbReference type="Proteomes" id="UP001329915">
    <property type="component" value="Chromosome"/>
</dbReference>
<dbReference type="Gene3D" id="3.10.129.10">
    <property type="entry name" value="Hotdog Thioesterase"/>
    <property type="match status" value="1"/>
</dbReference>
<dbReference type="AlphaFoldDB" id="A0AAU0UT13"/>
<evidence type="ECO:0000256" key="2">
    <source>
        <dbReference type="ARBA" id="ARBA00022801"/>
    </source>
</evidence>